<gene>
    <name evidence="1" type="ORF">AWJ20_3920</name>
</gene>
<dbReference type="InterPro" id="IPR015421">
    <property type="entry name" value="PyrdxlP-dep_Trfase_major"/>
</dbReference>
<dbReference type="Proteomes" id="UP000189580">
    <property type="component" value="Chromosome c"/>
</dbReference>
<dbReference type="RefSeq" id="XP_018733599.1">
    <property type="nucleotide sequence ID" value="XM_018880961.1"/>
</dbReference>
<sequence>MAPPRDLSHYYSENAKNRQGSEFKKFYKYFAIKGIGNLAGGKLCESPVSTPKARALQEIAWTPDRTAGA</sequence>
<dbReference type="KEGG" id="slb:AWJ20_3920"/>
<protein>
    <submittedName>
        <fullName evidence="1">Uncharacterized protein</fullName>
    </submittedName>
</protein>
<evidence type="ECO:0000313" key="2">
    <source>
        <dbReference type="Proteomes" id="UP000189580"/>
    </source>
</evidence>
<evidence type="ECO:0000313" key="1">
    <source>
        <dbReference type="EMBL" id="ANB11122.1"/>
    </source>
</evidence>
<name>A0A167C1Z0_9ASCO</name>
<reference evidence="1 2" key="1">
    <citation type="submission" date="2016-02" db="EMBL/GenBank/DDBJ databases">
        <title>Complete genome sequence and transcriptome regulation of the pentose utilising yeast Sugiyamaella lignohabitans.</title>
        <authorList>
            <person name="Bellasio M."/>
            <person name="Peymann A."/>
            <person name="Valli M."/>
            <person name="Sipitzky M."/>
            <person name="Graf A."/>
            <person name="Sauer M."/>
            <person name="Marx H."/>
            <person name="Mattanovich D."/>
        </authorList>
    </citation>
    <scope>NUCLEOTIDE SEQUENCE [LARGE SCALE GENOMIC DNA]</scope>
    <source>
        <strain evidence="1 2">CBS 10342</strain>
    </source>
</reference>
<organism evidence="1 2">
    <name type="scientific">Sugiyamaella lignohabitans</name>
    <dbReference type="NCBI Taxonomy" id="796027"/>
    <lineage>
        <taxon>Eukaryota</taxon>
        <taxon>Fungi</taxon>
        <taxon>Dikarya</taxon>
        <taxon>Ascomycota</taxon>
        <taxon>Saccharomycotina</taxon>
        <taxon>Dipodascomycetes</taxon>
        <taxon>Dipodascales</taxon>
        <taxon>Trichomonascaceae</taxon>
        <taxon>Sugiyamaella</taxon>
    </lineage>
</organism>
<accession>A0A167C1Z0</accession>
<keyword evidence="2" id="KW-1185">Reference proteome</keyword>
<dbReference type="AlphaFoldDB" id="A0A167C1Z0"/>
<dbReference type="Gene3D" id="3.40.640.10">
    <property type="entry name" value="Type I PLP-dependent aspartate aminotransferase-like (Major domain)"/>
    <property type="match status" value="1"/>
</dbReference>
<dbReference type="EMBL" id="CP014500">
    <property type="protein sequence ID" value="ANB11122.1"/>
    <property type="molecule type" value="Genomic_DNA"/>
</dbReference>
<dbReference type="GeneID" id="30035995"/>
<proteinExistence type="predicted"/>